<keyword evidence="4 8" id="KW-0297">G-protein coupled receptor</keyword>
<comment type="similarity">
    <text evidence="8">Belongs to the G-protein coupled receptor 1 family.</text>
</comment>
<comment type="subcellular location">
    <subcellularLocation>
        <location evidence="1">Membrane</location>
        <topology evidence="1">Multi-pass membrane protein</topology>
    </subcellularLocation>
</comment>
<feature type="transmembrane region" description="Helical" evidence="9">
    <location>
        <begin position="31"/>
        <end position="54"/>
    </location>
</feature>
<dbReference type="AlphaFoldDB" id="A0AAD8BEM4"/>
<keyword evidence="6 8" id="KW-0675">Receptor</keyword>
<dbReference type="PROSITE" id="PS00237">
    <property type="entry name" value="G_PROTEIN_RECEP_F1_1"/>
    <property type="match status" value="1"/>
</dbReference>
<proteinExistence type="inferred from homology"/>
<dbReference type="PANTHER" id="PTHR24243:SF230">
    <property type="entry name" value="G-PROTEIN COUPLED RECEPTORS FAMILY 1 PROFILE DOMAIN-CONTAINING PROTEIN"/>
    <property type="match status" value="1"/>
</dbReference>
<protein>
    <submittedName>
        <fullName evidence="11">Green-sensitive opsin</fullName>
    </submittedName>
</protein>
<dbReference type="PROSITE" id="PS50262">
    <property type="entry name" value="G_PROTEIN_RECEP_F1_2"/>
    <property type="match status" value="1"/>
</dbReference>
<keyword evidence="3 9" id="KW-1133">Transmembrane helix</keyword>
<evidence type="ECO:0000256" key="5">
    <source>
        <dbReference type="ARBA" id="ARBA00023136"/>
    </source>
</evidence>
<evidence type="ECO:0000313" key="12">
    <source>
        <dbReference type="Proteomes" id="UP001233172"/>
    </source>
</evidence>
<evidence type="ECO:0000256" key="6">
    <source>
        <dbReference type="ARBA" id="ARBA00023170"/>
    </source>
</evidence>
<feature type="domain" description="G-protein coupled receptors family 1 profile" evidence="10">
    <location>
        <begin position="45"/>
        <end position="291"/>
    </location>
</feature>
<feature type="transmembrane region" description="Helical" evidence="9">
    <location>
        <begin position="235"/>
        <end position="258"/>
    </location>
</feature>
<dbReference type="Gene3D" id="1.20.1070.10">
    <property type="entry name" value="Rhodopsin 7-helix transmembrane proteins"/>
    <property type="match status" value="1"/>
</dbReference>
<keyword evidence="5 9" id="KW-0472">Membrane</keyword>
<dbReference type="PRINTS" id="PR00237">
    <property type="entry name" value="GPCRRHODOPSN"/>
</dbReference>
<evidence type="ECO:0000256" key="7">
    <source>
        <dbReference type="ARBA" id="ARBA00023224"/>
    </source>
</evidence>
<organism evidence="11 12">
    <name type="scientific">Biomphalaria pfeifferi</name>
    <name type="common">Bloodfluke planorb</name>
    <name type="synonym">Freshwater snail</name>
    <dbReference type="NCBI Taxonomy" id="112525"/>
    <lineage>
        <taxon>Eukaryota</taxon>
        <taxon>Metazoa</taxon>
        <taxon>Spiralia</taxon>
        <taxon>Lophotrochozoa</taxon>
        <taxon>Mollusca</taxon>
        <taxon>Gastropoda</taxon>
        <taxon>Heterobranchia</taxon>
        <taxon>Euthyneura</taxon>
        <taxon>Panpulmonata</taxon>
        <taxon>Hygrophila</taxon>
        <taxon>Lymnaeoidea</taxon>
        <taxon>Planorbidae</taxon>
        <taxon>Biomphalaria</taxon>
    </lineage>
</organism>
<evidence type="ECO:0000313" key="11">
    <source>
        <dbReference type="EMBL" id="KAK0053173.1"/>
    </source>
</evidence>
<reference evidence="11" key="1">
    <citation type="journal article" date="2023" name="PLoS Negl. Trop. Dis.">
        <title>A genome sequence for Biomphalaria pfeifferi, the major vector snail for the human-infecting parasite Schistosoma mansoni.</title>
        <authorList>
            <person name="Bu L."/>
            <person name="Lu L."/>
            <person name="Laidemitt M.R."/>
            <person name="Zhang S.M."/>
            <person name="Mutuku M."/>
            <person name="Mkoji G."/>
            <person name="Steinauer M."/>
            <person name="Loker E.S."/>
        </authorList>
    </citation>
    <scope>NUCLEOTIDE SEQUENCE</scope>
    <source>
        <strain evidence="11">KasaAsao</strain>
    </source>
</reference>
<name>A0AAD8BEM4_BIOPF</name>
<evidence type="ECO:0000256" key="2">
    <source>
        <dbReference type="ARBA" id="ARBA00022692"/>
    </source>
</evidence>
<comment type="caution">
    <text evidence="11">The sequence shown here is derived from an EMBL/GenBank/DDBJ whole genome shotgun (WGS) entry which is preliminary data.</text>
</comment>
<keyword evidence="2 8" id="KW-0812">Transmembrane</keyword>
<keyword evidence="7 8" id="KW-0807">Transducer</keyword>
<feature type="transmembrane region" description="Helical" evidence="9">
    <location>
        <begin position="146"/>
        <end position="167"/>
    </location>
</feature>
<gene>
    <name evidence="11" type="ORF">Bpfe_017329</name>
</gene>
<dbReference type="PANTHER" id="PTHR24243">
    <property type="entry name" value="G-PROTEIN COUPLED RECEPTOR"/>
    <property type="match status" value="1"/>
</dbReference>
<dbReference type="GO" id="GO:0005886">
    <property type="term" value="C:plasma membrane"/>
    <property type="evidence" value="ECO:0007669"/>
    <property type="project" value="TreeGrafter"/>
</dbReference>
<evidence type="ECO:0000256" key="8">
    <source>
        <dbReference type="RuleBase" id="RU000688"/>
    </source>
</evidence>
<dbReference type="Pfam" id="PF00001">
    <property type="entry name" value="7tm_1"/>
    <property type="match status" value="1"/>
</dbReference>
<dbReference type="InterPro" id="IPR017452">
    <property type="entry name" value="GPCR_Rhodpsn_7TM"/>
</dbReference>
<evidence type="ECO:0000256" key="9">
    <source>
        <dbReference type="SAM" id="Phobius"/>
    </source>
</evidence>
<evidence type="ECO:0000256" key="1">
    <source>
        <dbReference type="ARBA" id="ARBA00004141"/>
    </source>
</evidence>
<sequence>MMEMFTVPMNVSSFNETQTSSSEKNFIDATIYYMVLFLMSVGVPGNVAAVVVMLKMKVRTPAVLAVAYMALFDSFALISKSISYGLEYEKVDFGVIGCKLYYVPVVACSSIANWTLVLICAERFISVTFPWKRSQIIKFRYLHKTVIAITVVLSIYFTIHFCVFFEWVDGKCRIVNSYLAYRFIRQAVSTLSPLILIIICTVSVMRKVSFSKVNRNITMQTKLSRRKLEAFMSRIMITTAILFFVLNIPYIVCVSILWPALDFTRRLDIVILINISYFLRDSSHALNFYIYVISAKGFRKQFFLIIKEFLFKEKKKRDASIALGARFNQCSILKRASKL</sequence>
<evidence type="ECO:0000256" key="3">
    <source>
        <dbReference type="ARBA" id="ARBA00022989"/>
    </source>
</evidence>
<dbReference type="SUPFAM" id="SSF81321">
    <property type="entry name" value="Family A G protein-coupled receptor-like"/>
    <property type="match status" value="1"/>
</dbReference>
<reference evidence="11" key="2">
    <citation type="submission" date="2023-04" db="EMBL/GenBank/DDBJ databases">
        <authorList>
            <person name="Bu L."/>
            <person name="Lu L."/>
            <person name="Laidemitt M.R."/>
            <person name="Zhang S.M."/>
            <person name="Mutuku M."/>
            <person name="Mkoji G."/>
            <person name="Steinauer M."/>
            <person name="Loker E.S."/>
        </authorList>
    </citation>
    <scope>NUCLEOTIDE SEQUENCE</scope>
    <source>
        <strain evidence="11">KasaAsao</strain>
        <tissue evidence="11">Whole Snail</tissue>
    </source>
</reference>
<accession>A0AAD8BEM4</accession>
<feature type="transmembrane region" description="Helical" evidence="9">
    <location>
        <begin position="102"/>
        <end position="125"/>
    </location>
</feature>
<dbReference type="GO" id="GO:0004930">
    <property type="term" value="F:G protein-coupled receptor activity"/>
    <property type="evidence" value="ECO:0007669"/>
    <property type="project" value="UniProtKB-KW"/>
</dbReference>
<evidence type="ECO:0000259" key="10">
    <source>
        <dbReference type="PROSITE" id="PS50262"/>
    </source>
</evidence>
<keyword evidence="12" id="KW-1185">Reference proteome</keyword>
<feature type="transmembrane region" description="Helical" evidence="9">
    <location>
        <begin position="187"/>
        <end position="205"/>
    </location>
</feature>
<evidence type="ECO:0000256" key="4">
    <source>
        <dbReference type="ARBA" id="ARBA00023040"/>
    </source>
</evidence>
<dbReference type="EMBL" id="JASAOG010000088">
    <property type="protein sequence ID" value="KAK0053173.1"/>
    <property type="molecule type" value="Genomic_DNA"/>
</dbReference>
<feature type="transmembrane region" description="Helical" evidence="9">
    <location>
        <begin position="61"/>
        <end position="82"/>
    </location>
</feature>
<dbReference type="Proteomes" id="UP001233172">
    <property type="component" value="Unassembled WGS sequence"/>
</dbReference>
<dbReference type="InterPro" id="IPR000276">
    <property type="entry name" value="GPCR_Rhodpsn"/>
</dbReference>